<gene>
    <name evidence="1" type="ORF">CTAM01_09114</name>
</gene>
<protein>
    <recommendedName>
        <fullName evidence="3">Secreted protein</fullName>
    </recommendedName>
</protein>
<accession>A0ABQ9R4Z6</accession>
<name>A0ABQ9R4Z6_9PEZI</name>
<dbReference type="Proteomes" id="UP001227543">
    <property type="component" value="Unassembled WGS sequence"/>
</dbReference>
<sequence length="98" mass="11010">MPLSPLLSGSWAARQIMVFLRFGWVYHLLDRLPHLSSRNAVPATAWIEAGPTGVKEPQDQRRLELRVTGGTFVPKVYFSRLWSHATCSKGRGNSPIVH</sequence>
<evidence type="ECO:0000313" key="2">
    <source>
        <dbReference type="Proteomes" id="UP001227543"/>
    </source>
</evidence>
<dbReference type="GeneID" id="85409372"/>
<keyword evidence="2" id="KW-1185">Reference proteome</keyword>
<evidence type="ECO:0000313" key="1">
    <source>
        <dbReference type="EMBL" id="KAK1494233.1"/>
    </source>
</evidence>
<dbReference type="RefSeq" id="XP_060380316.1">
    <property type="nucleotide sequence ID" value="XM_060525134.1"/>
</dbReference>
<evidence type="ECO:0008006" key="3">
    <source>
        <dbReference type="Google" id="ProtNLM"/>
    </source>
</evidence>
<proteinExistence type="predicted"/>
<comment type="caution">
    <text evidence="1">The sequence shown here is derived from an EMBL/GenBank/DDBJ whole genome shotgun (WGS) entry which is preliminary data.</text>
</comment>
<reference evidence="1 2" key="1">
    <citation type="submission" date="2016-10" db="EMBL/GenBank/DDBJ databases">
        <title>The genome sequence of Colletotrichum fioriniae PJ7.</title>
        <authorList>
            <person name="Baroncelli R."/>
        </authorList>
    </citation>
    <scope>NUCLEOTIDE SEQUENCE [LARGE SCALE GENOMIC DNA]</scope>
    <source>
        <strain evidence="1 2">Tom-12</strain>
    </source>
</reference>
<dbReference type="EMBL" id="MLFU01000034">
    <property type="protein sequence ID" value="KAK1494233.1"/>
    <property type="molecule type" value="Genomic_DNA"/>
</dbReference>
<organism evidence="1 2">
    <name type="scientific">Colletotrichum tamarilloi</name>
    <dbReference type="NCBI Taxonomy" id="1209934"/>
    <lineage>
        <taxon>Eukaryota</taxon>
        <taxon>Fungi</taxon>
        <taxon>Dikarya</taxon>
        <taxon>Ascomycota</taxon>
        <taxon>Pezizomycotina</taxon>
        <taxon>Sordariomycetes</taxon>
        <taxon>Hypocreomycetidae</taxon>
        <taxon>Glomerellales</taxon>
        <taxon>Glomerellaceae</taxon>
        <taxon>Colletotrichum</taxon>
        <taxon>Colletotrichum acutatum species complex</taxon>
    </lineage>
</organism>